<proteinExistence type="predicted"/>
<accession>A0A8W8LV17</accession>
<dbReference type="EnsemblMetazoa" id="G29870.1">
    <property type="protein sequence ID" value="G29870.1:cds"/>
    <property type="gene ID" value="G29870"/>
</dbReference>
<sequence>MRCIPQWFNGMEINASKYAVSENKLTAMGRDCILCAITDALNATQARLEIPDDSNCFHMLYSALKRSGETWEEIKKKLEEFAEIMKKEHAAGIVRSTHAEKPGEGILKAATDLNADMIVMGSRGLGTVRRTILGSVSDYILHHSPVPVIVCPPE</sequence>
<dbReference type="Pfam" id="PF00582">
    <property type="entry name" value="Usp"/>
    <property type="match status" value="1"/>
</dbReference>
<dbReference type="CDD" id="cd23659">
    <property type="entry name" value="USP_At3g01520-like"/>
    <property type="match status" value="1"/>
</dbReference>
<dbReference type="SUPFAM" id="SSF52402">
    <property type="entry name" value="Adenine nucleotide alpha hydrolases-like"/>
    <property type="match status" value="1"/>
</dbReference>
<evidence type="ECO:0000313" key="2">
    <source>
        <dbReference type="EnsemblMetazoa" id="G29870.1:cds"/>
    </source>
</evidence>
<dbReference type="InterPro" id="IPR006015">
    <property type="entry name" value="Universal_stress_UspA"/>
</dbReference>
<dbReference type="Gene3D" id="3.40.50.620">
    <property type="entry name" value="HUPs"/>
    <property type="match status" value="1"/>
</dbReference>
<name>A0A8W8LV17_MAGGI</name>
<dbReference type="AlphaFoldDB" id="A0A8W8LV17"/>
<feature type="domain" description="UspA" evidence="1">
    <location>
        <begin position="73"/>
        <end position="152"/>
    </location>
</feature>
<dbReference type="PANTHER" id="PTHR43010">
    <property type="entry name" value="UNIVERSAL STRESS PROTEIN SLR1230"/>
    <property type="match status" value="1"/>
</dbReference>
<dbReference type="InterPro" id="IPR051688">
    <property type="entry name" value="USP_A"/>
</dbReference>
<evidence type="ECO:0000313" key="3">
    <source>
        <dbReference type="Proteomes" id="UP000005408"/>
    </source>
</evidence>
<dbReference type="PRINTS" id="PR01438">
    <property type="entry name" value="UNVRSLSTRESS"/>
</dbReference>
<dbReference type="InterPro" id="IPR014729">
    <property type="entry name" value="Rossmann-like_a/b/a_fold"/>
</dbReference>
<dbReference type="Proteomes" id="UP000005408">
    <property type="component" value="Unassembled WGS sequence"/>
</dbReference>
<keyword evidence="3" id="KW-1185">Reference proteome</keyword>
<protein>
    <recommendedName>
        <fullName evidence="1">UspA domain-containing protein</fullName>
    </recommendedName>
</protein>
<dbReference type="InterPro" id="IPR006016">
    <property type="entry name" value="UspA"/>
</dbReference>
<dbReference type="PANTHER" id="PTHR43010:SF1">
    <property type="entry name" value="USPA DOMAIN-CONTAINING PROTEIN"/>
    <property type="match status" value="1"/>
</dbReference>
<organism evidence="2 3">
    <name type="scientific">Magallana gigas</name>
    <name type="common">Pacific oyster</name>
    <name type="synonym">Crassostrea gigas</name>
    <dbReference type="NCBI Taxonomy" id="29159"/>
    <lineage>
        <taxon>Eukaryota</taxon>
        <taxon>Metazoa</taxon>
        <taxon>Spiralia</taxon>
        <taxon>Lophotrochozoa</taxon>
        <taxon>Mollusca</taxon>
        <taxon>Bivalvia</taxon>
        <taxon>Autobranchia</taxon>
        <taxon>Pteriomorphia</taxon>
        <taxon>Ostreida</taxon>
        <taxon>Ostreoidea</taxon>
        <taxon>Ostreidae</taxon>
        <taxon>Magallana</taxon>
    </lineage>
</organism>
<reference evidence="2" key="1">
    <citation type="submission" date="2022-08" db="UniProtKB">
        <authorList>
            <consortium name="EnsemblMetazoa"/>
        </authorList>
    </citation>
    <scope>IDENTIFICATION</scope>
    <source>
        <strain evidence="2">05x7-T-G4-1.051#20</strain>
    </source>
</reference>
<evidence type="ECO:0000259" key="1">
    <source>
        <dbReference type="Pfam" id="PF00582"/>
    </source>
</evidence>